<protein>
    <submittedName>
        <fullName evidence="1">Uncharacterized protein</fullName>
    </submittedName>
</protein>
<dbReference type="Proteomes" id="UP000593737">
    <property type="component" value="Chromosome"/>
</dbReference>
<reference evidence="1 2" key="1">
    <citation type="journal article" date="2020" name="ISME J.">
        <title>Enrichment and physiological characterization of a novel comammox Nitrospira indicates ammonium inhibition of complete nitrification.</title>
        <authorList>
            <person name="Sakoula D."/>
            <person name="Koch H."/>
            <person name="Frank J."/>
            <person name="Jetten M.S.M."/>
            <person name="van Kessel M.A.H.J."/>
            <person name="Lucker S."/>
        </authorList>
    </citation>
    <scope>NUCLEOTIDE SEQUENCE [LARGE SCALE GENOMIC DNA]</scope>
    <source>
        <strain evidence="1">Comreactor17</strain>
    </source>
</reference>
<organism evidence="1 2">
    <name type="scientific">Candidatus Nitrospira kreftii</name>
    <dbReference type="NCBI Taxonomy" id="2652173"/>
    <lineage>
        <taxon>Bacteria</taxon>
        <taxon>Pseudomonadati</taxon>
        <taxon>Nitrospirota</taxon>
        <taxon>Nitrospiria</taxon>
        <taxon>Nitrospirales</taxon>
        <taxon>Nitrospiraceae</taxon>
        <taxon>Nitrospira</taxon>
    </lineage>
</organism>
<accession>A0A7S8FB18</accession>
<dbReference type="AlphaFoldDB" id="A0A7S8FB18"/>
<sequence length="64" mass="7223">MEIRSTDLLDQTIGWGSRLQSSEVRWGKMQQRQADHSILTIDGSRYSGSGTIVQLTLVFSVRLI</sequence>
<evidence type="ECO:0000313" key="1">
    <source>
        <dbReference type="EMBL" id="QPD02502.1"/>
    </source>
</evidence>
<name>A0A7S8FB18_9BACT</name>
<proteinExistence type="predicted"/>
<gene>
    <name evidence="1" type="ORF">Nkreftii_000276</name>
</gene>
<evidence type="ECO:0000313" key="2">
    <source>
        <dbReference type="Proteomes" id="UP000593737"/>
    </source>
</evidence>
<dbReference type="KEGG" id="nkf:Nkreftii_000276"/>
<dbReference type="EMBL" id="CP047423">
    <property type="protein sequence ID" value="QPD02502.1"/>
    <property type="molecule type" value="Genomic_DNA"/>
</dbReference>